<dbReference type="PIRSF" id="PIRSF009467">
    <property type="entry name" value="Ureas_acces_UreF"/>
    <property type="match status" value="1"/>
</dbReference>
<protein>
    <submittedName>
        <fullName evidence="3">Urease accessory protein (UreF)</fullName>
    </submittedName>
</protein>
<dbReference type="EMBL" id="BMJH01000001">
    <property type="protein sequence ID" value="GGC56849.1"/>
    <property type="molecule type" value="Genomic_DNA"/>
</dbReference>
<reference evidence="3" key="2">
    <citation type="submission" date="2020-09" db="EMBL/GenBank/DDBJ databases">
        <authorList>
            <person name="Sun Q."/>
            <person name="Zhou Y."/>
        </authorList>
    </citation>
    <scope>NUCLEOTIDE SEQUENCE</scope>
    <source>
        <strain evidence="3">CGMCC 1.15478</strain>
    </source>
</reference>
<sequence length="208" mass="21924">MLTDLLALADSRLPIGGHVHSGGMEEAVTSGVVHDVATVEAFLERRIRTTGLVTGSIAAAVCNGLDPVVADGETDARTPSPAARDASRIQGRGFVRLAKSVWPDYEWSVLGRKPHLPVVTGVAGSLCALTPRDTALAVIYTVMTGSATAAQRLLALDPAHVAVCTFRLSTVCDDTASLAATKLHSLSDPLFDVLAERHMVREMPLFVS</sequence>
<keyword evidence="4" id="KW-1185">Reference proteome</keyword>
<dbReference type="PANTHER" id="PTHR33620:SF1">
    <property type="entry name" value="UREASE ACCESSORY PROTEIN F"/>
    <property type="match status" value="1"/>
</dbReference>
<evidence type="ECO:0000313" key="3">
    <source>
        <dbReference type="EMBL" id="GGC56849.1"/>
    </source>
</evidence>
<keyword evidence="2" id="KW-0143">Chaperone</keyword>
<organism evidence="3 4">
    <name type="scientific">Hoyosella rhizosphaerae</name>
    <dbReference type="NCBI Taxonomy" id="1755582"/>
    <lineage>
        <taxon>Bacteria</taxon>
        <taxon>Bacillati</taxon>
        <taxon>Actinomycetota</taxon>
        <taxon>Actinomycetes</taxon>
        <taxon>Mycobacteriales</taxon>
        <taxon>Hoyosellaceae</taxon>
        <taxon>Hoyosella</taxon>
    </lineage>
</organism>
<dbReference type="GO" id="GO:0016151">
    <property type="term" value="F:nickel cation binding"/>
    <property type="evidence" value="ECO:0007669"/>
    <property type="project" value="InterPro"/>
</dbReference>
<dbReference type="PANTHER" id="PTHR33620">
    <property type="entry name" value="UREASE ACCESSORY PROTEIN F"/>
    <property type="match status" value="1"/>
</dbReference>
<reference evidence="3" key="1">
    <citation type="journal article" date="2014" name="Int. J. Syst. Evol. Microbiol.">
        <title>Complete genome sequence of Corynebacterium casei LMG S-19264T (=DSM 44701T), isolated from a smear-ripened cheese.</title>
        <authorList>
            <consortium name="US DOE Joint Genome Institute (JGI-PGF)"/>
            <person name="Walter F."/>
            <person name="Albersmeier A."/>
            <person name="Kalinowski J."/>
            <person name="Ruckert C."/>
        </authorList>
    </citation>
    <scope>NUCLEOTIDE SEQUENCE</scope>
    <source>
        <strain evidence="3">CGMCC 1.15478</strain>
    </source>
</reference>
<dbReference type="RefSeq" id="WP_188670633.1">
    <property type="nucleotide sequence ID" value="NZ_BMJH01000001.1"/>
</dbReference>
<keyword evidence="1" id="KW-0996">Nickel insertion</keyword>
<evidence type="ECO:0000256" key="1">
    <source>
        <dbReference type="ARBA" id="ARBA00022988"/>
    </source>
</evidence>
<name>A0A916XA81_9ACTN</name>
<dbReference type="InterPro" id="IPR038277">
    <property type="entry name" value="UreF_sf"/>
</dbReference>
<accession>A0A916XA81</accession>
<dbReference type="AlphaFoldDB" id="A0A916XA81"/>
<gene>
    <name evidence="3" type="ORF">GCM10011410_06670</name>
</gene>
<dbReference type="Pfam" id="PF01730">
    <property type="entry name" value="UreF"/>
    <property type="match status" value="1"/>
</dbReference>
<dbReference type="Gene3D" id="1.10.4190.10">
    <property type="entry name" value="Urease accessory protein UreF"/>
    <property type="match status" value="1"/>
</dbReference>
<dbReference type="InterPro" id="IPR002639">
    <property type="entry name" value="UreF"/>
</dbReference>
<dbReference type="Proteomes" id="UP000641514">
    <property type="component" value="Unassembled WGS sequence"/>
</dbReference>
<evidence type="ECO:0000313" key="4">
    <source>
        <dbReference type="Proteomes" id="UP000641514"/>
    </source>
</evidence>
<comment type="caution">
    <text evidence="3">The sequence shown here is derived from an EMBL/GenBank/DDBJ whole genome shotgun (WGS) entry which is preliminary data.</text>
</comment>
<proteinExistence type="predicted"/>
<evidence type="ECO:0000256" key="2">
    <source>
        <dbReference type="ARBA" id="ARBA00023186"/>
    </source>
</evidence>